<name>A0A378WSB0_9NOCA</name>
<dbReference type="Gene3D" id="3.40.50.1820">
    <property type="entry name" value="alpha/beta hydrolase"/>
    <property type="match status" value="1"/>
</dbReference>
<dbReference type="Proteomes" id="UP000255082">
    <property type="component" value="Unassembled WGS sequence"/>
</dbReference>
<evidence type="ECO:0000313" key="1">
    <source>
        <dbReference type="EMBL" id="SUA43485.1"/>
    </source>
</evidence>
<evidence type="ECO:0008006" key="3">
    <source>
        <dbReference type="Google" id="ProtNLM"/>
    </source>
</evidence>
<dbReference type="AlphaFoldDB" id="A0A378WSB0"/>
<evidence type="ECO:0000313" key="2">
    <source>
        <dbReference type="Proteomes" id="UP000255082"/>
    </source>
</evidence>
<dbReference type="InterPro" id="IPR029058">
    <property type="entry name" value="AB_hydrolase_fold"/>
</dbReference>
<gene>
    <name evidence="1" type="ORF">NCTC13184_02853</name>
</gene>
<reference evidence="1 2" key="1">
    <citation type="submission" date="2018-06" db="EMBL/GenBank/DDBJ databases">
        <authorList>
            <consortium name="Pathogen Informatics"/>
            <person name="Doyle S."/>
        </authorList>
    </citation>
    <scope>NUCLEOTIDE SEQUENCE [LARGE SCALE GENOMIC DNA]</scope>
    <source>
        <strain evidence="1 2">NCTC13184</strain>
    </source>
</reference>
<protein>
    <recommendedName>
        <fullName evidence="3">Esterase</fullName>
    </recommendedName>
</protein>
<proteinExistence type="predicted"/>
<sequence>MLEAATHNCAIALRDRLTQLNIPATFDLRANGTHSWGYWQEDLHRSWPLFEQALNR</sequence>
<accession>A0A378WSB0</accession>
<organism evidence="1 2">
    <name type="scientific">Nocardia africana</name>
    <dbReference type="NCBI Taxonomy" id="134964"/>
    <lineage>
        <taxon>Bacteria</taxon>
        <taxon>Bacillati</taxon>
        <taxon>Actinomycetota</taxon>
        <taxon>Actinomycetes</taxon>
        <taxon>Mycobacteriales</taxon>
        <taxon>Nocardiaceae</taxon>
        <taxon>Nocardia</taxon>
    </lineage>
</organism>
<dbReference type="EMBL" id="UGRU01000001">
    <property type="protein sequence ID" value="SUA43485.1"/>
    <property type="molecule type" value="Genomic_DNA"/>
</dbReference>